<dbReference type="Proteomes" id="UP000663880">
    <property type="component" value="Unassembled WGS sequence"/>
</dbReference>
<keyword evidence="2" id="KW-1185">Reference proteome</keyword>
<reference evidence="1" key="1">
    <citation type="submission" date="2021-02" db="EMBL/GenBank/DDBJ databases">
        <authorList>
            <person name="Steward A R."/>
        </authorList>
    </citation>
    <scope>NUCLEOTIDE SEQUENCE</scope>
</reference>
<evidence type="ECO:0000313" key="1">
    <source>
        <dbReference type="EMBL" id="CAF4941204.1"/>
    </source>
</evidence>
<name>A0A821XDW7_9NEOP</name>
<proteinExistence type="predicted"/>
<organism evidence="1 2">
    <name type="scientific">Pieris macdunnoughi</name>
    <dbReference type="NCBI Taxonomy" id="345717"/>
    <lineage>
        <taxon>Eukaryota</taxon>
        <taxon>Metazoa</taxon>
        <taxon>Ecdysozoa</taxon>
        <taxon>Arthropoda</taxon>
        <taxon>Hexapoda</taxon>
        <taxon>Insecta</taxon>
        <taxon>Pterygota</taxon>
        <taxon>Neoptera</taxon>
        <taxon>Endopterygota</taxon>
        <taxon>Lepidoptera</taxon>
        <taxon>Glossata</taxon>
        <taxon>Ditrysia</taxon>
        <taxon>Papilionoidea</taxon>
        <taxon>Pieridae</taxon>
        <taxon>Pierinae</taxon>
        <taxon>Pieris</taxon>
    </lineage>
</organism>
<comment type="caution">
    <text evidence="1">The sequence shown here is derived from an EMBL/GenBank/DDBJ whole genome shotgun (WGS) entry which is preliminary data.</text>
</comment>
<sequence>MATIVYPPPATLQLKLILMTIGFVNRFGLVHQVSKEMVLRYGKDFFKGYPNSWLVAFICSLLVVACQANNGATPTTVNNYVDTRNNNYNINYNNYNLNNNMYNPYAYYNNMQQQYQNAMFGPYYRAYRPNLVEGILHTVSDTVWNIGSLLGQRHY</sequence>
<protein>
    <submittedName>
        <fullName evidence="1">Uncharacterized protein</fullName>
    </submittedName>
</protein>
<accession>A0A821XDW7</accession>
<evidence type="ECO:0000313" key="2">
    <source>
        <dbReference type="Proteomes" id="UP000663880"/>
    </source>
</evidence>
<dbReference type="AlphaFoldDB" id="A0A821XDW7"/>
<gene>
    <name evidence="1" type="ORF">PMACD_LOCUS14744</name>
</gene>
<dbReference type="EMBL" id="CAJOBZ010000066">
    <property type="protein sequence ID" value="CAF4941204.1"/>
    <property type="molecule type" value="Genomic_DNA"/>
</dbReference>